<evidence type="ECO:0000313" key="1">
    <source>
        <dbReference type="Proteomes" id="UP000095280"/>
    </source>
</evidence>
<reference evidence="2" key="1">
    <citation type="submission" date="2016-11" db="UniProtKB">
        <authorList>
            <consortium name="WormBaseParasite"/>
        </authorList>
    </citation>
    <scope>IDENTIFICATION</scope>
</reference>
<accession>A0A1I8I2W5</accession>
<dbReference type="Gene3D" id="1.20.58.60">
    <property type="match status" value="1"/>
</dbReference>
<dbReference type="Gene3D" id="2.30.30.40">
    <property type="entry name" value="SH3 Domains"/>
    <property type="match status" value="1"/>
</dbReference>
<dbReference type="WBParaSite" id="maker-uti_cns_0009420-snap-gene-0.9-mRNA-1">
    <property type="protein sequence ID" value="maker-uti_cns_0009420-snap-gene-0.9-mRNA-1"/>
    <property type="gene ID" value="maker-uti_cns_0009420-snap-gene-0.9"/>
</dbReference>
<dbReference type="Proteomes" id="UP000095280">
    <property type="component" value="Unplaced"/>
</dbReference>
<name>A0A1I8I2W5_9PLAT</name>
<protein>
    <submittedName>
        <fullName evidence="2">SH3_10 domain-containing protein</fullName>
    </submittedName>
</protein>
<evidence type="ECO:0000313" key="2">
    <source>
        <dbReference type="WBParaSite" id="maker-uti_cns_0009420-snap-gene-0.9-mRNA-1"/>
    </source>
</evidence>
<organism evidence="1 2">
    <name type="scientific">Macrostomum lignano</name>
    <dbReference type="NCBI Taxonomy" id="282301"/>
    <lineage>
        <taxon>Eukaryota</taxon>
        <taxon>Metazoa</taxon>
        <taxon>Spiralia</taxon>
        <taxon>Lophotrochozoa</taxon>
        <taxon>Platyhelminthes</taxon>
        <taxon>Rhabditophora</taxon>
        <taxon>Macrostomorpha</taxon>
        <taxon>Macrostomida</taxon>
        <taxon>Macrostomidae</taxon>
        <taxon>Macrostomum</taxon>
    </lineage>
</organism>
<keyword evidence="1" id="KW-1185">Reference proteome</keyword>
<sequence>LLAGGQRATSAFSGRFAFSSARQPGHLDLLKTGAARKHLNRAGDSREGGGPDWLDESLLHALRGSEALADGLLESVVRTECSVTREAQSVAKWADNCLQRGIDVSDYRDCNQKIFSKVSVLRETLDELSALEDCAALQQRNANEYLVFFYELHIVKDAMAHNLASLSESIGGWLHSRVRSINAERLAGLLAACQALFEALETWQFKVTQKQEQSHRIFPCSLRLRNGIQQQLQVQNGGIWCQALVRYSALCADSGSDGSHTCVLPREDLLLVDNSSEELWKVRNLAGRTLIVPAPIILLPPPCSEAIDAAGKLRLFFFNTVTECLKLVTKTIFWIVIIGIHEYNSGE</sequence>
<dbReference type="AlphaFoldDB" id="A0A1I8I2W5"/>
<proteinExistence type="predicted"/>